<keyword evidence="2" id="KW-0805">Transcription regulation</keyword>
<proteinExistence type="predicted"/>
<sequence>MSLMPDQGPYAVPLSVGPSIVGGPVYFTHGPFAGKTVRTSAAEIQKADIGRKFARKDKRPLDPPPVVQVRFFEVLQAGTPRQYEQEILTYDDTLTLGLVCQVDLFPVVVDVGSDSNTQDRAISHFFTPSHFASTTGGAPPFPLLIPAPFAMPTPGPVPGWLEPGTSASTWDNSDIIAYYGNYPITESTNSTSILAGARIATPVAICHHNREALAFVFSDLAVQQEGTFTLRYTISDVYSRTPGDDGLSYRIPVLASCFGGVFKIWSTKTFPGLSGSTALTKRLSLSGAPVHVRATDHKIGKGRKKQKTGRSDSSADGTASPPESSDTASWPDVRASLSQDSQWAPTPGYPWLLRRPPGPFEGGDQV</sequence>
<name>A0A371CZI4_9APHY</name>
<evidence type="ECO:0000259" key="6">
    <source>
        <dbReference type="PROSITE" id="PS51821"/>
    </source>
</evidence>
<protein>
    <recommendedName>
        <fullName evidence="6">Velvet domain-containing protein</fullName>
    </recommendedName>
</protein>
<keyword evidence="4" id="KW-0539">Nucleus</keyword>
<evidence type="ECO:0000256" key="1">
    <source>
        <dbReference type="ARBA" id="ARBA00004123"/>
    </source>
</evidence>
<keyword evidence="3" id="KW-0804">Transcription</keyword>
<evidence type="ECO:0000256" key="3">
    <source>
        <dbReference type="ARBA" id="ARBA00023163"/>
    </source>
</evidence>
<gene>
    <name evidence="7" type="ORF">OH76DRAFT_1486165</name>
</gene>
<keyword evidence="8" id="KW-1185">Reference proteome</keyword>
<dbReference type="InterPro" id="IPR037525">
    <property type="entry name" value="Velvet_dom"/>
</dbReference>
<dbReference type="InterPro" id="IPR038491">
    <property type="entry name" value="Velvet_dom_sf"/>
</dbReference>
<reference evidence="7 8" key="1">
    <citation type="journal article" date="2018" name="Biotechnol. Biofuels">
        <title>Integrative visual omics of the white-rot fungus Polyporus brumalis exposes the biotechnological potential of its oxidative enzymes for delignifying raw plant biomass.</title>
        <authorList>
            <person name="Miyauchi S."/>
            <person name="Rancon A."/>
            <person name="Drula E."/>
            <person name="Hage H."/>
            <person name="Chaduli D."/>
            <person name="Favel A."/>
            <person name="Grisel S."/>
            <person name="Henrissat B."/>
            <person name="Herpoel-Gimbert I."/>
            <person name="Ruiz-Duenas F.J."/>
            <person name="Chevret D."/>
            <person name="Hainaut M."/>
            <person name="Lin J."/>
            <person name="Wang M."/>
            <person name="Pangilinan J."/>
            <person name="Lipzen A."/>
            <person name="Lesage-Meessen L."/>
            <person name="Navarro D."/>
            <person name="Riley R."/>
            <person name="Grigoriev I.V."/>
            <person name="Zhou S."/>
            <person name="Raouche S."/>
            <person name="Rosso M.N."/>
        </authorList>
    </citation>
    <scope>NUCLEOTIDE SEQUENCE [LARGE SCALE GENOMIC DNA]</scope>
    <source>
        <strain evidence="7 8">BRFM 1820</strain>
    </source>
</reference>
<dbReference type="PROSITE" id="PS51821">
    <property type="entry name" value="VELVET"/>
    <property type="match status" value="1"/>
</dbReference>
<evidence type="ECO:0000256" key="4">
    <source>
        <dbReference type="ARBA" id="ARBA00023242"/>
    </source>
</evidence>
<dbReference type="InterPro" id="IPR021740">
    <property type="entry name" value="Velvet"/>
</dbReference>
<evidence type="ECO:0000313" key="8">
    <source>
        <dbReference type="Proteomes" id="UP000256964"/>
    </source>
</evidence>
<feature type="compositionally biased region" description="Polar residues" evidence="5">
    <location>
        <begin position="311"/>
        <end position="328"/>
    </location>
</feature>
<evidence type="ECO:0000256" key="5">
    <source>
        <dbReference type="SAM" id="MobiDB-lite"/>
    </source>
</evidence>
<accession>A0A371CZI4</accession>
<dbReference type="Proteomes" id="UP000256964">
    <property type="component" value="Unassembled WGS sequence"/>
</dbReference>
<dbReference type="Gene3D" id="2.60.40.3960">
    <property type="entry name" value="Velvet domain"/>
    <property type="match status" value="1"/>
</dbReference>
<dbReference type="PANTHER" id="PTHR33572:SF3">
    <property type="entry name" value="VELVET COMPLEX SUBUNIT B"/>
    <property type="match status" value="1"/>
</dbReference>
<evidence type="ECO:0000256" key="2">
    <source>
        <dbReference type="ARBA" id="ARBA00023015"/>
    </source>
</evidence>
<evidence type="ECO:0000313" key="7">
    <source>
        <dbReference type="EMBL" id="RDX45687.1"/>
    </source>
</evidence>
<dbReference type="Pfam" id="PF11754">
    <property type="entry name" value="Velvet"/>
    <property type="match status" value="1"/>
</dbReference>
<dbReference type="AlphaFoldDB" id="A0A371CZI4"/>
<feature type="region of interest" description="Disordered" evidence="5">
    <location>
        <begin position="294"/>
        <end position="366"/>
    </location>
</feature>
<organism evidence="7 8">
    <name type="scientific">Lentinus brumalis</name>
    <dbReference type="NCBI Taxonomy" id="2498619"/>
    <lineage>
        <taxon>Eukaryota</taxon>
        <taxon>Fungi</taxon>
        <taxon>Dikarya</taxon>
        <taxon>Basidiomycota</taxon>
        <taxon>Agaricomycotina</taxon>
        <taxon>Agaricomycetes</taxon>
        <taxon>Polyporales</taxon>
        <taxon>Polyporaceae</taxon>
        <taxon>Lentinus</taxon>
    </lineage>
</organism>
<dbReference type="EMBL" id="KZ857435">
    <property type="protein sequence ID" value="RDX45687.1"/>
    <property type="molecule type" value="Genomic_DNA"/>
</dbReference>
<dbReference type="OrthoDB" id="5599552at2759"/>
<feature type="domain" description="Velvet" evidence="6">
    <location>
        <begin position="34"/>
        <end position="293"/>
    </location>
</feature>
<comment type="subcellular location">
    <subcellularLocation>
        <location evidence="1">Nucleus</location>
    </subcellularLocation>
</comment>
<dbReference type="PANTHER" id="PTHR33572">
    <property type="entry name" value="SPORE DEVELOPMENT REGULATOR VOSA"/>
    <property type="match status" value="1"/>
</dbReference>
<dbReference type="GO" id="GO:0005634">
    <property type="term" value="C:nucleus"/>
    <property type="evidence" value="ECO:0007669"/>
    <property type="project" value="UniProtKB-SubCell"/>
</dbReference>